<reference evidence="3" key="1">
    <citation type="submission" date="2023-03" db="EMBL/GenBank/DDBJ databases">
        <title>Massive genome expansion in bonnet fungi (Mycena s.s.) driven by repeated elements and novel gene families across ecological guilds.</title>
        <authorList>
            <consortium name="Lawrence Berkeley National Laboratory"/>
            <person name="Harder C.B."/>
            <person name="Miyauchi S."/>
            <person name="Viragh M."/>
            <person name="Kuo A."/>
            <person name="Thoen E."/>
            <person name="Andreopoulos B."/>
            <person name="Lu D."/>
            <person name="Skrede I."/>
            <person name="Drula E."/>
            <person name="Henrissat B."/>
            <person name="Morin E."/>
            <person name="Kohler A."/>
            <person name="Barry K."/>
            <person name="LaButti K."/>
            <person name="Morin E."/>
            <person name="Salamov A."/>
            <person name="Lipzen A."/>
            <person name="Mereny Z."/>
            <person name="Hegedus B."/>
            <person name="Baldrian P."/>
            <person name="Stursova M."/>
            <person name="Weitz H."/>
            <person name="Taylor A."/>
            <person name="Grigoriev I.V."/>
            <person name="Nagy L.G."/>
            <person name="Martin F."/>
            <person name="Kauserud H."/>
        </authorList>
    </citation>
    <scope>NUCLEOTIDE SEQUENCE</scope>
    <source>
        <strain evidence="3">CBHHK002</strain>
    </source>
</reference>
<dbReference type="Proteomes" id="UP001218218">
    <property type="component" value="Unassembled WGS sequence"/>
</dbReference>
<dbReference type="EC" id="5.6.2.3" evidence="1"/>
<comment type="catalytic activity">
    <reaction evidence="1">
        <text>ATP + H2O = ADP + phosphate + H(+)</text>
        <dbReference type="Rhea" id="RHEA:13065"/>
        <dbReference type="ChEBI" id="CHEBI:15377"/>
        <dbReference type="ChEBI" id="CHEBI:15378"/>
        <dbReference type="ChEBI" id="CHEBI:30616"/>
        <dbReference type="ChEBI" id="CHEBI:43474"/>
        <dbReference type="ChEBI" id="CHEBI:456216"/>
        <dbReference type="EC" id="5.6.2.3"/>
    </reaction>
</comment>
<feature type="domain" description="DNA helicase Pif1-like DEAD-box helicase" evidence="2">
    <location>
        <begin position="25"/>
        <end position="105"/>
    </location>
</feature>
<dbReference type="GO" id="GO:0043139">
    <property type="term" value="F:5'-3' DNA helicase activity"/>
    <property type="evidence" value="ECO:0007669"/>
    <property type="project" value="UniProtKB-EC"/>
</dbReference>
<accession>A0AAD7E7R2</accession>
<dbReference type="GO" id="GO:0006310">
    <property type="term" value="P:DNA recombination"/>
    <property type="evidence" value="ECO:0007669"/>
    <property type="project" value="UniProtKB-KW"/>
</dbReference>
<dbReference type="AlphaFoldDB" id="A0AAD7E7R2"/>
<keyword evidence="1" id="KW-0227">DNA damage</keyword>
<comment type="caution">
    <text evidence="3">The sequence shown here is derived from an EMBL/GenBank/DDBJ whole genome shotgun (WGS) entry which is preliminary data.</text>
</comment>
<evidence type="ECO:0000259" key="2">
    <source>
        <dbReference type="Pfam" id="PF05970"/>
    </source>
</evidence>
<keyword evidence="1" id="KW-0547">Nucleotide-binding</keyword>
<dbReference type="GO" id="GO:0016787">
    <property type="term" value="F:hydrolase activity"/>
    <property type="evidence" value="ECO:0007669"/>
    <property type="project" value="UniProtKB-KW"/>
</dbReference>
<keyword evidence="1" id="KW-0378">Hydrolase</keyword>
<keyword evidence="1" id="KW-0067">ATP-binding</keyword>
<dbReference type="InterPro" id="IPR010285">
    <property type="entry name" value="DNA_helicase_pif1-like_DEAD"/>
</dbReference>
<evidence type="ECO:0000256" key="1">
    <source>
        <dbReference type="RuleBase" id="RU363044"/>
    </source>
</evidence>
<keyword evidence="4" id="KW-1185">Reference proteome</keyword>
<dbReference type="GO" id="GO:0000723">
    <property type="term" value="P:telomere maintenance"/>
    <property type="evidence" value="ECO:0007669"/>
    <property type="project" value="InterPro"/>
</dbReference>
<dbReference type="SUPFAM" id="SSF52540">
    <property type="entry name" value="P-loop containing nucleoside triphosphate hydrolases"/>
    <property type="match status" value="1"/>
</dbReference>
<sequence>YFTKYFKAKNKKAQKGVATVSTNFKLNEEQDRAFRLVANHAIAENPSLCIYLGGVGGTGKSQVIKALIKFFEDRDEGHRFIVLGPTGTSAALLNGSTYHSVLGIKDTTDSE</sequence>
<comment type="cofactor">
    <cofactor evidence="1">
        <name>Mg(2+)</name>
        <dbReference type="ChEBI" id="CHEBI:18420"/>
    </cofactor>
</comment>
<keyword evidence="1" id="KW-0233">DNA recombination</keyword>
<dbReference type="GO" id="GO:0006281">
    <property type="term" value="P:DNA repair"/>
    <property type="evidence" value="ECO:0007669"/>
    <property type="project" value="UniProtKB-KW"/>
</dbReference>
<protein>
    <recommendedName>
        <fullName evidence="1">ATP-dependent DNA helicase</fullName>
        <ecNumber evidence="1">5.6.2.3</ecNumber>
    </recommendedName>
</protein>
<keyword evidence="1" id="KW-0347">Helicase</keyword>
<proteinExistence type="inferred from homology"/>
<dbReference type="InterPro" id="IPR027417">
    <property type="entry name" value="P-loop_NTPase"/>
</dbReference>
<dbReference type="Gene3D" id="3.40.50.300">
    <property type="entry name" value="P-loop containing nucleotide triphosphate hydrolases"/>
    <property type="match status" value="1"/>
</dbReference>
<dbReference type="GO" id="GO:0005524">
    <property type="term" value="F:ATP binding"/>
    <property type="evidence" value="ECO:0007669"/>
    <property type="project" value="UniProtKB-KW"/>
</dbReference>
<name>A0AAD7E7R2_9AGAR</name>
<feature type="non-terminal residue" evidence="3">
    <location>
        <position position="1"/>
    </location>
</feature>
<evidence type="ECO:0000313" key="4">
    <source>
        <dbReference type="Proteomes" id="UP001218218"/>
    </source>
</evidence>
<keyword evidence="1" id="KW-0234">DNA repair</keyword>
<gene>
    <name evidence="3" type="ORF">DFH08DRAFT_670912</name>
</gene>
<evidence type="ECO:0000313" key="3">
    <source>
        <dbReference type="EMBL" id="KAJ7301081.1"/>
    </source>
</evidence>
<dbReference type="EMBL" id="JARIHO010000144">
    <property type="protein sequence ID" value="KAJ7301081.1"/>
    <property type="molecule type" value="Genomic_DNA"/>
</dbReference>
<feature type="non-terminal residue" evidence="3">
    <location>
        <position position="111"/>
    </location>
</feature>
<organism evidence="3 4">
    <name type="scientific">Mycena albidolilacea</name>
    <dbReference type="NCBI Taxonomy" id="1033008"/>
    <lineage>
        <taxon>Eukaryota</taxon>
        <taxon>Fungi</taxon>
        <taxon>Dikarya</taxon>
        <taxon>Basidiomycota</taxon>
        <taxon>Agaricomycotina</taxon>
        <taxon>Agaricomycetes</taxon>
        <taxon>Agaricomycetidae</taxon>
        <taxon>Agaricales</taxon>
        <taxon>Marasmiineae</taxon>
        <taxon>Mycenaceae</taxon>
        <taxon>Mycena</taxon>
    </lineage>
</organism>
<dbReference type="Pfam" id="PF05970">
    <property type="entry name" value="PIF1"/>
    <property type="match status" value="1"/>
</dbReference>
<comment type="similarity">
    <text evidence="1">Belongs to the helicase family.</text>
</comment>